<protein>
    <submittedName>
        <fullName evidence="5">Predicted dehydrogenase</fullName>
    </submittedName>
</protein>
<dbReference type="Proteomes" id="UP000199280">
    <property type="component" value="Unassembled WGS sequence"/>
</dbReference>
<dbReference type="STRING" id="640938.TR210_2119"/>
<feature type="domain" description="Gfo/Idh/MocA-like oxidoreductase N-terminal" evidence="2">
    <location>
        <begin position="3"/>
        <end position="121"/>
    </location>
</feature>
<evidence type="ECO:0000259" key="2">
    <source>
        <dbReference type="Pfam" id="PF01408"/>
    </source>
</evidence>
<reference evidence="5 7" key="2">
    <citation type="submission" date="2016-10" db="EMBL/GenBank/DDBJ databases">
        <authorList>
            <person name="Varghese N."/>
            <person name="Submissions S."/>
        </authorList>
    </citation>
    <scope>NUCLEOTIDE SEQUENCE [LARGE SCALE GENOMIC DNA]</scope>
    <source>
        <strain evidence="5 7">DSM 22150</strain>
    </source>
</reference>
<dbReference type="AlphaFoldDB" id="A0A143Z197"/>
<gene>
    <name evidence="5" type="ORF">SAMN05216375_11737</name>
    <name evidence="4" type="ORF">TR210_2119</name>
</gene>
<dbReference type="Gene3D" id="3.30.360.10">
    <property type="entry name" value="Dihydrodipicolinate Reductase, domain 2"/>
    <property type="match status" value="1"/>
</dbReference>
<name>A0A143Z197_9LACT</name>
<dbReference type="EMBL" id="FNYT01000017">
    <property type="protein sequence ID" value="SEJ55991.1"/>
    <property type="molecule type" value="Genomic_DNA"/>
</dbReference>
<evidence type="ECO:0000313" key="7">
    <source>
        <dbReference type="Proteomes" id="UP000199280"/>
    </source>
</evidence>
<dbReference type="Gene3D" id="3.40.50.720">
    <property type="entry name" value="NAD(P)-binding Rossmann-like Domain"/>
    <property type="match status" value="1"/>
</dbReference>
<dbReference type="Pfam" id="PF01408">
    <property type="entry name" value="GFO_IDH_MocA"/>
    <property type="match status" value="1"/>
</dbReference>
<evidence type="ECO:0000259" key="3">
    <source>
        <dbReference type="Pfam" id="PF02894"/>
    </source>
</evidence>
<dbReference type="GO" id="GO:0000166">
    <property type="term" value="F:nucleotide binding"/>
    <property type="evidence" value="ECO:0007669"/>
    <property type="project" value="InterPro"/>
</dbReference>
<dbReference type="InterPro" id="IPR036291">
    <property type="entry name" value="NAD(P)-bd_dom_sf"/>
</dbReference>
<evidence type="ECO:0000313" key="6">
    <source>
        <dbReference type="Proteomes" id="UP000076878"/>
    </source>
</evidence>
<dbReference type="PANTHER" id="PTHR43377">
    <property type="entry name" value="BILIVERDIN REDUCTASE A"/>
    <property type="match status" value="1"/>
</dbReference>
<accession>A0A143Z197</accession>
<evidence type="ECO:0000313" key="5">
    <source>
        <dbReference type="EMBL" id="SEJ55991.1"/>
    </source>
</evidence>
<evidence type="ECO:0000256" key="1">
    <source>
        <dbReference type="ARBA" id="ARBA00010928"/>
    </source>
</evidence>
<reference evidence="4 6" key="1">
    <citation type="submission" date="2016-02" db="EMBL/GenBank/DDBJ databases">
        <authorList>
            <person name="Wen L."/>
            <person name="He K."/>
            <person name="Yang H."/>
        </authorList>
    </citation>
    <scope>NUCLEOTIDE SEQUENCE [LARGE SCALE GENOMIC DNA]</scope>
    <source>
        <strain evidence="4">Trichococcus_R210</strain>
    </source>
</reference>
<organism evidence="4 6">
    <name type="scientific">Trichococcus ilyis</name>
    <dbReference type="NCBI Taxonomy" id="640938"/>
    <lineage>
        <taxon>Bacteria</taxon>
        <taxon>Bacillati</taxon>
        <taxon>Bacillota</taxon>
        <taxon>Bacilli</taxon>
        <taxon>Lactobacillales</taxon>
        <taxon>Carnobacteriaceae</taxon>
        <taxon>Trichococcus</taxon>
    </lineage>
</organism>
<dbReference type="RefSeq" id="WP_068623588.1">
    <property type="nucleotide sequence ID" value="NZ_FJNB01000016.1"/>
</dbReference>
<keyword evidence="7" id="KW-1185">Reference proteome</keyword>
<dbReference type="InterPro" id="IPR000683">
    <property type="entry name" value="Gfo/Idh/MocA-like_OxRdtase_N"/>
</dbReference>
<dbReference type="SUPFAM" id="SSF55347">
    <property type="entry name" value="Glyceraldehyde-3-phosphate dehydrogenase-like, C-terminal domain"/>
    <property type="match status" value="1"/>
</dbReference>
<dbReference type="Proteomes" id="UP000076878">
    <property type="component" value="Unassembled WGS sequence"/>
</dbReference>
<dbReference type="InterPro" id="IPR051450">
    <property type="entry name" value="Gfo/Idh/MocA_Oxidoreductases"/>
</dbReference>
<dbReference type="EMBL" id="FJNB01000016">
    <property type="protein sequence ID" value="CZR04409.1"/>
    <property type="molecule type" value="Genomic_DNA"/>
</dbReference>
<dbReference type="InterPro" id="IPR004104">
    <property type="entry name" value="Gfo/Idh/MocA-like_OxRdtase_C"/>
</dbReference>
<feature type="domain" description="Gfo/Idh/MocA-like oxidoreductase C-terminal" evidence="3">
    <location>
        <begin position="133"/>
        <end position="339"/>
    </location>
</feature>
<comment type="similarity">
    <text evidence="1">Belongs to the Gfo/Idh/MocA family.</text>
</comment>
<dbReference type="PANTHER" id="PTHR43377:SF1">
    <property type="entry name" value="BILIVERDIN REDUCTASE A"/>
    <property type="match status" value="1"/>
</dbReference>
<evidence type="ECO:0000313" key="4">
    <source>
        <dbReference type="EMBL" id="CZR04409.1"/>
    </source>
</evidence>
<dbReference type="SUPFAM" id="SSF51735">
    <property type="entry name" value="NAD(P)-binding Rossmann-fold domains"/>
    <property type="match status" value="1"/>
</dbReference>
<sequence>MVGIVIIGCGDVSKQRHAPLSHKSEKVELIGFYNRTIAKSEAFQKKYGGKVYRTLEEIWEDGTVDAVIVATNEQMHSPITIAALEAGKHVLCEKPMADSVEEAERMRQAAERTGKKLMVIHNQRLYPAHQLLKELLTEGALGKVHAYRTTLANPGQENDGWGTAFPDFYDRIGHTNGALAQVGVHRIDLLNYLFSEDPVVSVLAQTATQGKRLADGSPVPYEDYAVLQLQHRSGMQGTLLTHWFDYSNEKQTVVYGESATAVTYADGHPIALYRKNGEKAYLDDPSQDGLYAEPLTPIIDKFVESIEQDTVPFVTAEQGVTALRILAAAYRSQATQTWTPIEQEDARYDRNI</sequence>
<dbReference type="Pfam" id="PF02894">
    <property type="entry name" value="GFO_IDH_MocA_C"/>
    <property type="match status" value="1"/>
</dbReference>
<dbReference type="OrthoDB" id="9815825at2"/>
<proteinExistence type="inferred from homology"/>